<dbReference type="PANTHER" id="PTHR11261">
    <property type="entry name" value="INTERPHOTORECEPTOR RETINOID-BINDING PROTEIN"/>
    <property type="match status" value="1"/>
</dbReference>
<dbReference type="CDD" id="cd07563">
    <property type="entry name" value="Peptidase_S41_IRBP"/>
    <property type="match status" value="1"/>
</dbReference>
<dbReference type="GO" id="GO:0006508">
    <property type="term" value="P:proteolysis"/>
    <property type="evidence" value="ECO:0007669"/>
    <property type="project" value="InterPro"/>
</dbReference>
<evidence type="ECO:0000313" key="3">
    <source>
        <dbReference type="EMBL" id="KUP04687.1"/>
    </source>
</evidence>
<dbReference type="GO" id="GO:0008236">
    <property type="term" value="F:serine-type peptidase activity"/>
    <property type="evidence" value="ECO:0007669"/>
    <property type="project" value="InterPro"/>
</dbReference>
<evidence type="ECO:0000256" key="1">
    <source>
        <dbReference type="SAM" id="Phobius"/>
    </source>
</evidence>
<evidence type="ECO:0000259" key="2">
    <source>
        <dbReference type="SMART" id="SM00245"/>
    </source>
</evidence>
<accession>A0A147K526</accession>
<feature type="transmembrane region" description="Helical" evidence="1">
    <location>
        <begin position="5"/>
        <end position="26"/>
    </location>
</feature>
<feature type="domain" description="Tail specific protease" evidence="2">
    <location>
        <begin position="234"/>
        <end position="431"/>
    </location>
</feature>
<dbReference type="Pfam" id="PF03572">
    <property type="entry name" value="Peptidase_S41"/>
    <property type="match status" value="1"/>
</dbReference>
<dbReference type="Gene3D" id="3.90.226.10">
    <property type="entry name" value="2-enoyl-CoA Hydratase, Chain A, domain 1"/>
    <property type="match status" value="1"/>
</dbReference>
<dbReference type="AlphaFoldDB" id="A0A147K526"/>
<reference evidence="3 4" key="1">
    <citation type="journal article" date="2016" name="Front. Microbiol.">
        <title>Microevolution Analysis of Bacillus coahuilensis Unveils Differences in Phosphorus Acquisition Strategies and Their Regulation.</title>
        <authorList>
            <person name="Gomez-Lunar Z."/>
            <person name="Hernandez-Gonzalez I."/>
            <person name="Rodriguez-Torres M.D."/>
            <person name="Souza V."/>
            <person name="Olmedo-Alvarez G."/>
        </authorList>
    </citation>
    <scope>NUCLEOTIDE SEQUENCE [LARGE SCALE GENOMIC DNA]</scope>
    <source>
        <strain evidence="4">p1.1.43</strain>
    </source>
</reference>
<dbReference type="Gene3D" id="3.30.750.44">
    <property type="match status" value="1"/>
</dbReference>
<proteinExistence type="predicted"/>
<dbReference type="InterPro" id="IPR029045">
    <property type="entry name" value="ClpP/crotonase-like_dom_sf"/>
</dbReference>
<protein>
    <recommendedName>
        <fullName evidence="2">Tail specific protease domain-containing protein</fullName>
    </recommendedName>
</protein>
<dbReference type="EMBL" id="LDYG01000048">
    <property type="protein sequence ID" value="KUP04687.1"/>
    <property type="molecule type" value="Genomic_DNA"/>
</dbReference>
<comment type="caution">
    <text evidence="3">The sequence shown here is derived from an EMBL/GenBank/DDBJ whole genome shotgun (WGS) entry which is preliminary data.</text>
</comment>
<dbReference type="PANTHER" id="PTHR11261:SF3">
    <property type="entry name" value="RETINOL-BINDING PROTEIN 3"/>
    <property type="match status" value="1"/>
</dbReference>
<dbReference type="PATRIC" id="fig|1150625.3.peg.3056"/>
<dbReference type="OrthoDB" id="9812068at2"/>
<dbReference type="InterPro" id="IPR005151">
    <property type="entry name" value="Tail-specific_protease"/>
</dbReference>
<gene>
    <name evidence="3" type="ORF">Q75_14610</name>
</gene>
<keyword evidence="1" id="KW-0812">Transmembrane</keyword>
<dbReference type="Pfam" id="PF14684">
    <property type="entry name" value="Tricorn_C1"/>
    <property type="match status" value="1"/>
</dbReference>
<keyword evidence="1" id="KW-0472">Membrane</keyword>
<keyword evidence="1" id="KW-1133">Transmembrane helix</keyword>
<sequence>MQKIIIIICMSIIIVLALSTALVLYINTGRPPSIDETERQVWKSIGYHIILEMDNEDVIVYNYTKDSLLPFGFGTINDTGEIVIEKLYGAPLLNLLFWTDTASGTFHDGVVIDLIGFKKYFERIEDLPDVKIKTFTKNPVHNYEVFFNLFEENYSLFKIANVDWNALYSEYRAKVTEQTTDEELLATFKEMIQLLNDGHTNVLTGLQSGVGSKREKLPGFELYLDNQEKIKKNSKNYLSQKTKCIINKHIEYAPINDDLYYVRVNDFYATDKQAIKDGLTKLQRDLDGISSIIVDLRLNHGGTDYFALQFAELFAKEEVFVFSKQTRVGDYDEFNEPTNIYMSPADHALKAEKVIVMTSNVTGSAAEVATMAFDQMNHVTIIGETTMGVHSDIIMSILPNGWIVTLSAEKYTAADGNVYEQIGLFPDEKVILTEEAVLKGLDTVLERAIQFVK</sequence>
<evidence type="ECO:0000313" key="4">
    <source>
        <dbReference type="Proteomes" id="UP000074108"/>
    </source>
</evidence>
<dbReference type="Proteomes" id="UP000074108">
    <property type="component" value="Unassembled WGS sequence"/>
</dbReference>
<dbReference type="SUPFAM" id="SSF52096">
    <property type="entry name" value="ClpP/crotonase"/>
    <property type="match status" value="1"/>
</dbReference>
<dbReference type="STRING" id="1150625.Q75_14610"/>
<dbReference type="InterPro" id="IPR028204">
    <property type="entry name" value="Tricorn_C1"/>
</dbReference>
<keyword evidence="4" id="KW-1185">Reference proteome</keyword>
<dbReference type="SMART" id="SM00245">
    <property type="entry name" value="TSPc"/>
    <property type="match status" value="1"/>
</dbReference>
<name>A0A147K526_9BACI</name>
<organism evidence="3 4">
    <name type="scientific">Bacillus coahuilensis p1.1.43</name>
    <dbReference type="NCBI Taxonomy" id="1150625"/>
    <lineage>
        <taxon>Bacteria</taxon>
        <taxon>Bacillati</taxon>
        <taxon>Bacillota</taxon>
        <taxon>Bacilli</taxon>
        <taxon>Bacillales</taxon>
        <taxon>Bacillaceae</taxon>
        <taxon>Bacillus</taxon>
    </lineage>
</organism>
<dbReference type="RefSeq" id="WP_059351769.1">
    <property type="nucleotide sequence ID" value="NZ_LDYG01000048.1"/>
</dbReference>